<evidence type="ECO:0000256" key="3">
    <source>
        <dbReference type="ARBA" id="ARBA00023274"/>
    </source>
</evidence>
<feature type="domain" description="Large ribosomal subunit protein uL15/eL18" evidence="6">
    <location>
        <begin position="78"/>
        <end position="145"/>
    </location>
</feature>
<dbReference type="InterPro" id="IPR005749">
    <property type="entry name" value="Ribosomal_uL15_bac-type"/>
</dbReference>
<dbReference type="InterPro" id="IPR036227">
    <property type="entry name" value="Ribosomal_uL15/eL18_sf"/>
</dbReference>
<dbReference type="GO" id="GO:0003735">
    <property type="term" value="F:structural constituent of ribosome"/>
    <property type="evidence" value="ECO:0007669"/>
    <property type="project" value="InterPro"/>
</dbReference>
<dbReference type="Gene3D" id="3.100.10.10">
    <property type="match status" value="1"/>
</dbReference>
<evidence type="ECO:0000313" key="8">
    <source>
        <dbReference type="Proteomes" id="UP000034855"/>
    </source>
</evidence>
<dbReference type="AlphaFoldDB" id="A0A0G0TBC6"/>
<dbReference type="InterPro" id="IPR021131">
    <property type="entry name" value="Ribosomal_uL15/eL18"/>
</dbReference>
<evidence type="ECO:0000259" key="6">
    <source>
        <dbReference type="Pfam" id="PF00828"/>
    </source>
</evidence>
<name>A0A0G0TBC6_9BACT</name>
<evidence type="ECO:0000256" key="1">
    <source>
        <dbReference type="ARBA" id="ARBA00007320"/>
    </source>
</evidence>
<organism evidence="7 8">
    <name type="scientific">Candidatus Magasanikbacteria bacterium GW2011_GWA2_40_10</name>
    <dbReference type="NCBI Taxonomy" id="1619037"/>
    <lineage>
        <taxon>Bacteria</taxon>
        <taxon>Candidatus Magasanikiibacteriota</taxon>
    </lineage>
</organism>
<dbReference type="PATRIC" id="fig|1619037.3.peg.113"/>
<keyword evidence="4" id="KW-0699">rRNA-binding</keyword>
<dbReference type="NCBIfam" id="TIGR01071">
    <property type="entry name" value="rplO_bact"/>
    <property type="match status" value="1"/>
</dbReference>
<keyword evidence="4" id="KW-0694">RNA-binding</keyword>
<dbReference type="GO" id="GO:0022625">
    <property type="term" value="C:cytosolic large ribosomal subunit"/>
    <property type="evidence" value="ECO:0007669"/>
    <property type="project" value="TreeGrafter"/>
</dbReference>
<proteinExistence type="inferred from homology"/>
<protein>
    <recommendedName>
        <fullName evidence="4">Large ribosomal subunit protein uL15</fullName>
    </recommendedName>
</protein>
<evidence type="ECO:0000256" key="5">
    <source>
        <dbReference type="SAM" id="MobiDB-lite"/>
    </source>
</evidence>
<evidence type="ECO:0000256" key="2">
    <source>
        <dbReference type="ARBA" id="ARBA00022980"/>
    </source>
</evidence>
<keyword evidence="3 4" id="KW-0687">Ribonucleoprotein</keyword>
<dbReference type="SUPFAM" id="SSF52080">
    <property type="entry name" value="Ribosomal proteins L15p and L18e"/>
    <property type="match status" value="1"/>
</dbReference>
<dbReference type="PANTHER" id="PTHR12934">
    <property type="entry name" value="50S RIBOSOMAL PROTEIN L15"/>
    <property type="match status" value="1"/>
</dbReference>
<evidence type="ECO:0000313" key="7">
    <source>
        <dbReference type="EMBL" id="KKR35147.1"/>
    </source>
</evidence>
<reference evidence="7 8" key="1">
    <citation type="journal article" date="2015" name="Nature">
        <title>rRNA introns, odd ribosomes, and small enigmatic genomes across a large radiation of phyla.</title>
        <authorList>
            <person name="Brown C.T."/>
            <person name="Hug L.A."/>
            <person name="Thomas B.C."/>
            <person name="Sharon I."/>
            <person name="Castelle C.J."/>
            <person name="Singh A."/>
            <person name="Wilkins M.J."/>
            <person name="Williams K.H."/>
            <person name="Banfield J.F."/>
        </authorList>
    </citation>
    <scope>NUCLEOTIDE SEQUENCE [LARGE SCALE GENOMIC DNA]</scope>
</reference>
<dbReference type="HAMAP" id="MF_01341">
    <property type="entry name" value="Ribosomal_uL15"/>
    <property type="match status" value="1"/>
</dbReference>
<keyword evidence="2 4" id="KW-0689">Ribosomal protein</keyword>
<comment type="subunit">
    <text evidence="4">Part of the 50S ribosomal subunit.</text>
</comment>
<comment type="function">
    <text evidence="4">Binds to the 23S rRNA.</text>
</comment>
<dbReference type="EMBL" id="LBXR01000003">
    <property type="protein sequence ID" value="KKR35147.1"/>
    <property type="molecule type" value="Genomic_DNA"/>
</dbReference>
<dbReference type="STRING" id="1619037.UT67_C0003G0021"/>
<dbReference type="Pfam" id="PF00828">
    <property type="entry name" value="Ribosomal_L27A"/>
    <property type="match status" value="1"/>
</dbReference>
<dbReference type="PANTHER" id="PTHR12934:SF11">
    <property type="entry name" value="LARGE RIBOSOMAL SUBUNIT PROTEIN UL15M"/>
    <property type="match status" value="1"/>
</dbReference>
<comment type="similarity">
    <text evidence="1 4">Belongs to the universal ribosomal protein uL15 family.</text>
</comment>
<dbReference type="InterPro" id="IPR030878">
    <property type="entry name" value="Ribosomal_uL15"/>
</dbReference>
<dbReference type="Proteomes" id="UP000034855">
    <property type="component" value="Unassembled WGS sequence"/>
</dbReference>
<sequence>MSLHVHTIKPARGSKHVRKVVGRGNASGHGTFSTLGGKGQTARSGGAHGTVRRGFKFQLQSTPKLRGFTSLNDKPAEVYLSDLENSFQDGETVNLASLKEKKLISARAKTAKILSTGEITKKLVVEGVASTAGAVTKIKAVGGEVK</sequence>
<gene>
    <name evidence="4" type="primary">rplO</name>
    <name evidence="7" type="ORF">UT67_C0003G0021</name>
</gene>
<accession>A0A0G0TBC6</accession>
<evidence type="ECO:0000256" key="4">
    <source>
        <dbReference type="HAMAP-Rule" id="MF_01341"/>
    </source>
</evidence>
<comment type="caution">
    <text evidence="7">The sequence shown here is derived from an EMBL/GenBank/DDBJ whole genome shotgun (WGS) entry which is preliminary data.</text>
</comment>
<dbReference type="GO" id="GO:0006412">
    <property type="term" value="P:translation"/>
    <property type="evidence" value="ECO:0007669"/>
    <property type="project" value="UniProtKB-UniRule"/>
</dbReference>
<feature type="region of interest" description="Disordered" evidence="5">
    <location>
        <begin position="23"/>
        <end position="51"/>
    </location>
</feature>
<dbReference type="GO" id="GO:0019843">
    <property type="term" value="F:rRNA binding"/>
    <property type="evidence" value="ECO:0007669"/>
    <property type="project" value="UniProtKB-UniRule"/>
</dbReference>